<comment type="similarity">
    <text evidence="2">Belongs to the peptidase S54 family.</text>
</comment>
<dbReference type="SUPFAM" id="SSF47473">
    <property type="entry name" value="EF-hand"/>
    <property type="match status" value="1"/>
</dbReference>
<reference evidence="11" key="3">
    <citation type="submission" date="2020-10" db="UniProtKB">
        <authorList>
            <consortium name="WormBaseParasite"/>
        </authorList>
    </citation>
    <scope>IDENTIFICATION</scope>
</reference>
<evidence type="ECO:0000256" key="6">
    <source>
        <dbReference type="ARBA" id="ARBA00023136"/>
    </source>
</evidence>
<sequence>MPLDVLQRLLNESDIPPTRTKRFFKKADVNCDQRVNYDEFLRQIMFEDSAFLQKLAFGSIALNKAVIAVAPQTARRKQRLQMQKSGIDETDLYNWGEADVNNYIEAYDCRPPPIFIPFITFAQIAVFTYYAVVAAHDVDPFNDVTASSGVPFYSPLIYLPQKRYQAWRFLSYMFIHNGYVHLIFNCVLQLALGTLLELVHKFWRVGIVYLLGVVAGSLAHSVSDPFIALAGASGGCYALIGAHVATIITNWKTMQAGWLKNPMNFLSSGAVRLTFILLLVGEANTCANVRGGLFARQSQEKPDFLPSSLCQVDVICNRSGADTGFAIYERFTNPSVAKVGFVAHLGGFAAGVLVGIPVLRNLEVERWEKVCFWVCIFLFAAFMSAAVLFNGFCEEQGWCPPTDWS</sequence>
<dbReference type="PANTHER" id="PTHR45840:SF2">
    <property type="entry name" value="PROTEIN RHOMBOID-RELATED"/>
    <property type="match status" value="1"/>
</dbReference>
<dbReference type="WBParaSite" id="EgrG_000102400">
    <property type="protein sequence ID" value="EgrG_000102400"/>
    <property type="gene ID" value="EgrG_000102400"/>
</dbReference>
<reference evidence="9" key="2">
    <citation type="submission" date="2014-06" db="EMBL/GenBank/DDBJ databases">
        <authorList>
            <person name="Aslett M."/>
        </authorList>
    </citation>
    <scope>NUCLEOTIDE SEQUENCE</scope>
</reference>
<accession>A0A068WN38</accession>
<dbReference type="PROSITE" id="PS00018">
    <property type="entry name" value="EF_HAND_1"/>
    <property type="match status" value="1"/>
</dbReference>
<feature type="transmembrane region" description="Helical" evidence="7">
    <location>
        <begin position="226"/>
        <end position="251"/>
    </location>
</feature>
<feature type="domain" description="Peptidase S54 rhomboid" evidence="8">
    <location>
        <begin position="165"/>
        <end position="291"/>
    </location>
</feature>
<proteinExistence type="inferred from homology"/>
<organism evidence="9">
    <name type="scientific">Echinococcus granulosus</name>
    <name type="common">Hydatid tapeworm</name>
    <dbReference type="NCBI Taxonomy" id="6210"/>
    <lineage>
        <taxon>Eukaryota</taxon>
        <taxon>Metazoa</taxon>
        <taxon>Spiralia</taxon>
        <taxon>Lophotrochozoa</taxon>
        <taxon>Platyhelminthes</taxon>
        <taxon>Cestoda</taxon>
        <taxon>Eucestoda</taxon>
        <taxon>Cyclophyllidea</taxon>
        <taxon>Taeniidae</taxon>
        <taxon>Echinococcus</taxon>
        <taxon>Echinococcus granulosus group</taxon>
    </lineage>
</organism>
<feature type="transmembrane region" description="Helical" evidence="7">
    <location>
        <begin position="114"/>
        <end position="132"/>
    </location>
</feature>
<keyword evidence="5 7" id="KW-1133">Transmembrane helix</keyword>
<protein>
    <submittedName>
        <fullName evidence="9 11">Stem cell tumor</fullName>
    </submittedName>
</protein>
<dbReference type="InterPro" id="IPR051739">
    <property type="entry name" value="Rhomboid_IM_Serine_Proteases"/>
</dbReference>
<keyword evidence="4" id="KW-0106">Calcium</keyword>
<dbReference type="SUPFAM" id="SSF144091">
    <property type="entry name" value="Rhomboid-like"/>
    <property type="match status" value="1"/>
</dbReference>
<keyword evidence="3 7" id="KW-0812">Transmembrane</keyword>
<evidence type="ECO:0000256" key="5">
    <source>
        <dbReference type="ARBA" id="ARBA00022989"/>
    </source>
</evidence>
<evidence type="ECO:0000259" key="8">
    <source>
        <dbReference type="Pfam" id="PF01694"/>
    </source>
</evidence>
<evidence type="ECO:0000313" key="11">
    <source>
        <dbReference type="WBParaSite" id="EgrG_000102400"/>
    </source>
</evidence>
<dbReference type="GO" id="GO:0004252">
    <property type="term" value="F:serine-type endopeptidase activity"/>
    <property type="evidence" value="ECO:0007669"/>
    <property type="project" value="InterPro"/>
</dbReference>
<name>A0A068WN38_ECHGR</name>
<feature type="transmembrane region" description="Helical" evidence="7">
    <location>
        <begin position="341"/>
        <end position="359"/>
    </location>
</feature>
<dbReference type="InterPro" id="IPR011992">
    <property type="entry name" value="EF-hand-dom_pair"/>
</dbReference>
<evidence type="ECO:0000256" key="3">
    <source>
        <dbReference type="ARBA" id="ARBA00022692"/>
    </source>
</evidence>
<dbReference type="OrthoDB" id="418595at2759"/>
<dbReference type="PANTHER" id="PTHR45840">
    <property type="entry name" value="RHOMBOID-RELATED PROTEIN"/>
    <property type="match status" value="1"/>
</dbReference>
<dbReference type="InterPro" id="IPR035952">
    <property type="entry name" value="Rhomboid-like_sf"/>
</dbReference>
<evidence type="ECO:0000256" key="7">
    <source>
        <dbReference type="SAM" id="Phobius"/>
    </source>
</evidence>
<dbReference type="Proteomes" id="UP000492820">
    <property type="component" value="Unassembled WGS sequence"/>
</dbReference>
<dbReference type="InterPro" id="IPR022764">
    <property type="entry name" value="Peptidase_S54_rhomboid_dom"/>
</dbReference>
<dbReference type="Gene3D" id="1.20.1540.10">
    <property type="entry name" value="Rhomboid-like"/>
    <property type="match status" value="1"/>
</dbReference>
<comment type="subcellular location">
    <subcellularLocation>
        <location evidence="1">Membrane</location>
        <topology evidence="1">Multi-pass membrane protein</topology>
    </subcellularLocation>
</comment>
<dbReference type="Pfam" id="PF01694">
    <property type="entry name" value="Rhomboid"/>
    <property type="match status" value="1"/>
</dbReference>
<evidence type="ECO:0000313" key="9">
    <source>
        <dbReference type="EMBL" id="CDS21538.1"/>
    </source>
</evidence>
<evidence type="ECO:0000313" key="10">
    <source>
        <dbReference type="Proteomes" id="UP000492820"/>
    </source>
</evidence>
<dbReference type="AlphaFoldDB" id="A0A068WN38"/>
<dbReference type="GO" id="GO:0016020">
    <property type="term" value="C:membrane"/>
    <property type="evidence" value="ECO:0007669"/>
    <property type="project" value="UniProtKB-SubCell"/>
</dbReference>
<keyword evidence="6 7" id="KW-0472">Membrane</keyword>
<feature type="transmembrane region" description="Helical" evidence="7">
    <location>
        <begin position="169"/>
        <end position="190"/>
    </location>
</feature>
<evidence type="ECO:0000256" key="4">
    <source>
        <dbReference type="ARBA" id="ARBA00022837"/>
    </source>
</evidence>
<evidence type="ECO:0000256" key="1">
    <source>
        <dbReference type="ARBA" id="ARBA00004141"/>
    </source>
</evidence>
<reference evidence="9 10" key="1">
    <citation type="journal article" date="2013" name="Nature">
        <title>The genomes of four tapeworm species reveal adaptations to parasitism.</title>
        <authorList>
            <person name="Tsai I.J."/>
            <person name="Zarowiecki M."/>
            <person name="Holroyd N."/>
            <person name="Garciarrubio A."/>
            <person name="Sanchez-Flores A."/>
            <person name="Brooks K.L."/>
            <person name="Tracey A."/>
            <person name="Bobes R.J."/>
            <person name="Fragoso G."/>
            <person name="Sciutto E."/>
            <person name="Aslett M."/>
            <person name="Beasley H."/>
            <person name="Bennett H.M."/>
            <person name="Cai J."/>
            <person name="Camicia F."/>
            <person name="Clark R."/>
            <person name="Cucher M."/>
            <person name="De Silva N."/>
            <person name="Day T.A."/>
            <person name="Deplazes P."/>
            <person name="Estrada K."/>
            <person name="Fernandez C."/>
            <person name="Holland P.W."/>
            <person name="Hou J."/>
            <person name="Hu S."/>
            <person name="Huckvale T."/>
            <person name="Hung S.S."/>
            <person name="Kamenetzky L."/>
            <person name="Keane J.A."/>
            <person name="Kiss F."/>
            <person name="Koziol U."/>
            <person name="Lambert O."/>
            <person name="Liu K."/>
            <person name="Luo X."/>
            <person name="Luo Y."/>
            <person name="Macchiaroli N."/>
            <person name="Nichol S."/>
            <person name="Paps J."/>
            <person name="Parkinson J."/>
            <person name="Pouchkina-Stantcheva N."/>
            <person name="Riddiford N."/>
            <person name="Rosenzvit M."/>
            <person name="Salinas G."/>
            <person name="Wasmuth J.D."/>
            <person name="Zamanian M."/>
            <person name="Zheng Y."/>
            <person name="Cai X."/>
            <person name="Soberon X."/>
            <person name="Olson P.D."/>
            <person name="Laclette J.P."/>
            <person name="Brehm K."/>
            <person name="Berriman M."/>
            <person name="Garciarrubio A."/>
            <person name="Bobes R.J."/>
            <person name="Fragoso G."/>
            <person name="Sanchez-Flores A."/>
            <person name="Estrada K."/>
            <person name="Cevallos M.A."/>
            <person name="Morett E."/>
            <person name="Gonzalez V."/>
            <person name="Portillo T."/>
            <person name="Ochoa-Leyva A."/>
            <person name="Jose M.V."/>
            <person name="Sciutto E."/>
            <person name="Landa A."/>
            <person name="Jimenez L."/>
            <person name="Valdes V."/>
            <person name="Carrero J.C."/>
            <person name="Larralde C."/>
            <person name="Morales-Montor J."/>
            <person name="Limon-Lason J."/>
            <person name="Soberon X."/>
            <person name="Laclette J.P."/>
        </authorList>
    </citation>
    <scope>NUCLEOTIDE SEQUENCE [LARGE SCALE GENOMIC DNA]</scope>
</reference>
<dbReference type="EMBL" id="LK028584">
    <property type="protein sequence ID" value="CDS21538.1"/>
    <property type="molecule type" value="Genomic_DNA"/>
</dbReference>
<evidence type="ECO:0000256" key="2">
    <source>
        <dbReference type="ARBA" id="ARBA00009045"/>
    </source>
</evidence>
<feature type="transmembrane region" description="Helical" evidence="7">
    <location>
        <begin position="202"/>
        <end position="220"/>
    </location>
</feature>
<gene>
    <name evidence="9" type="ORF">EgrG_000102400</name>
</gene>
<feature type="transmembrane region" description="Helical" evidence="7">
    <location>
        <begin position="371"/>
        <end position="392"/>
    </location>
</feature>
<dbReference type="InterPro" id="IPR018247">
    <property type="entry name" value="EF_Hand_1_Ca_BS"/>
</dbReference>